<keyword evidence="3" id="KW-1185">Reference proteome</keyword>
<gene>
    <name evidence="2" type="ORF">TTRE_0000480601</name>
</gene>
<dbReference type="EMBL" id="HG806049">
    <property type="protein sequence ID" value="CDW56526.1"/>
    <property type="molecule type" value="Genomic_DNA"/>
</dbReference>
<proteinExistence type="predicted"/>
<dbReference type="AlphaFoldDB" id="A0A077Z8J0"/>
<protein>
    <submittedName>
        <fullName evidence="2">Uncharacterized protein</fullName>
    </submittedName>
</protein>
<reference evidence="2" key="2">
    <citation type="submission" date="2014-03" db="EMBL/GenBank/DDBJ databases">
        <title>The whipworm genome and dual-species transcriptomics of an intimate host-pathogen interaction.</title>
        <authorList>
            <person name="Foth B.J."/>
            <person name="Tsai I.J."/>
            <person name="Reid A.J."/>
            <person name="Bancroft A.J."/>
            <person name="Nichol S."/>
            <person name="Tracey A."/>
            <person name="Holroyd N."/>
            <person name="Cotton J.A."/>
            <person name="Stanley E.J."/>
            <person name="Zarowiecki M."/>
            <person name="Liu J.Z."/>
            <person name="Huckvale T."/>
            <person name="Cooper P.J."/>
            <person name="Grencis R.K."/>
            <person name="Berriman M."/>
        </authorList>
    </citation>
    <scope>NUCLEOTIDE SEQUENCE [LARGE SCALE GENOMIC DNA]</scope>
</reference>
<feature type="compositionally biased region" description="Basic and acidic residues" evidence="1">
    <location>
        <begin position="10"/>
        <end position="23"/>
    </location>
</feature>
<sequence length="416" mass="45860">MVSVKSNSVAERDSDKDEQEKFRGAFAKEPFDFPLKHPALLPEMVAEDNIATGSLFEVPPPEMESSSYAIATKGSLALENAAVAVNVAFDRHPHGKTSSQCKTATCVIHTSDVADVSETVCKTDIGANSVYDGSFARGTHTWQHRLYVGTICKSNTASNLVSVQSDCAKECFVPVSGPASDNFYENVMVSGAVARSEASQVSVSEHSRKFELPSVFRTPFGLKSGRFAEGGTPCTSDLLYLSQLSSRDAEEPRRAQSLVPMKRVYAPCSKQQLLARQSLEMHSLYKAVYQNKIHVQADTTNESSRIGWQRNDTVAVVRANFESPVPSDRCAIRKWRNDSPRFNNPNQIIPYVIRLRPPGQSPRQDHTVVPSGDMGRSSVLPPVEELIGTERRLSEPMYRAARSPYIVYANYSGKKC</sequence>
<accession>A0A077Z8J0</accession>
<evidence type="ECO:0000313" key="2">
    <source>
        <dbReference type="EMBL" id="CDW56526.1"/>
    </source>
</evidence>
<evidence type="ECO:0000256" key="1">
    <source>
        <dbReference type="SAM" id="MobiDB-lite"/>
    </source>
</evidence>
<evidence type="ECO:0000313" key="3">
    <source>
        <dbReference type="Proteomes" id="UP000030665"/>
    </source>
</evidence>
<dbReference type="Proteomes" id="UP000030665">
    <property type="component" value="Unassembled WGS sequence"/>
</dbReference>
<feature type="region of interest" description="Disordered" evidence="1">
    <location>
        <begin position="1"/>
        <end position="23"/>
    </location>
</feature>
<reference evidence="2" key="1">
    <citation type="submission" date="2014-01" db="EMBL/GenBank/DDBJ databases">
        <authorList>
            <person name="Aslett M."/>
        </authorList>
    </citation>
    <scope>NUCLEOTIDE SEQUENCE</scope>
</reference>
<name>A0A077Z8J0_TRITR</name>
<organism evidence="2 3">
    <name type="scientific">Trichuris trichiura</name>
    <name type="common">Whipworm</name>
    <name type="synonym">Trichocephalus trichiurus</name>
    <dbReference type="NCBI Taxonomy" id="36087"/>
    <lineage>
        <taxon>Eukaryota</taxon>
        <taxon>Metazoa</taxon>
        <taxon>Ecdysozoa</taxon>
        <taxon>Nematoda</taxon>
        <taxon>Enoplea</taxon>
        <taxon>Dorylaimia</taxon>
        <taxon>Trichinellida</taxon>
        <taxon>Trichuridae</taxon>
        <taxon>Trichuris</taxon>
    </lineage>
</organism>